<feature type="chain" id="PRO_5045354387" description="T9SS type A sorting domain-containing protein" evidence="2">
    <location>
        <begin position="20"/>
        <end position="714"/>
    </location>
</feature>
<dbReference type="EMBL" id="BMJE01000008">
    <property type="protein sequence ID" value="GGB85064.1"/>
    <property type="molecule type" value="Genomic_DNA"/>
</dbReference>
<dbReference type="InterPro" id="IPR044023">
    <property type="entry name" value="Ig_7"/>
</dbReference>
<evidence type="ECO:0008006" key="7">
    <source>
        <dbReference type="Google" id="ProtNLM"/>
    </source>
</evidence>
<evidence type="ECO:0000313" key="6">
    <source>
        <dbReference type="Proteomes" id="UP000615760"/>
    </source>
</evidence>
<dbReference type="RefSeq" id="WP_188621788.1">
    <property type="nucleotide sequence ID" value="NZ_BMJE01000008.1"/>
</dbReference>
<evidence type="ECO:0000259" key="4">
    <source>
        <dbReference type="Pfam" id="PF19081"/>
    </source>
</evidence>
<dbReference type="Pfam" id="PF18962">
    <property type="entry name" value="Por_Secre_tail"/>
    <property type="match status" value="1"/>
</dbReference>
<name>A0ABQ1K6H4_9FLAO</name>
<proteinExistence type="predicted"/>
<evidence type="ECO:0000256" key="2">
    <source>
        <dbReference type="SAM" id="SignalP"/>
    </source>
</evidence>
<feature type="domain" description="Ig-like" evidence="4">
    <location>
        <begin position="399"/>
        <end position="471"/>
    </location>
</feature>
<comment type="caution">
    <text evidence="5">The sequence shown here is derived from an EMBL/GenBank/DDBJ whole genome shotgun (WGS) entry which is preliminary data.</text>
</comment>
<dbReference type="Pfam" id="PF19081">
    <property type="entry name" value="Ig_7"/>
    <property type="match status" value="2"/>
</dbReference>
<keyword evidence="1 2" id="KW-0732">Signal</keyword>
<evidence type="ECO:0000313" key="5">
    <source>
        <dbReference type="EMBL" id="GGB85064.1"/>
    </source>
</evidence>
<feature type="signal peptide" evidence="2">
    <location>
        <begin position="1"/>
        <end position="19"/>
    </location>
</feature>
<feature type="domain" description="Secretion system C-terminal sorting" evidence="3">
    <location>
        <begin position="643"/>
        <end position="710"/>
    </location>
</feature>
<organism evidence="5 6">
    <name type="scientific">Flavobacterium suaedae</name>
    <dbReference type="NCBI Taxonomy" id="1767027"/>
    <lineage>
        <taxon>Bacteria</taxon>
        <taxon>Pseudomonadati</taxon>
        <taxon>Bacteroidota</taxon>
        <taxon>Flavobacteriia</taxon>
        <taxon>Flavobacteriales</taxon>
        <taxon>Flavobacteriaceae</taxon>
        <taxon>Flavobacterium</taxon>
    </lineage>
</organism>
<sequence>MKKLLLTTLIFCTSLGLYAQSKTTGVVTLSSNMTAEMLLNDNDDTVTLTFTGPSDRWYALQFGNFNTGAGMQNGTDVVYYNGTTLVDAVQNNIGAAPTTDTNNWTVSSNTVSAGIRTIIATRAFNTGDSNDYTFNYSDTNVDFAWARNNGAAFGLSSHGGTNRGYSINNFFECVAPDAPTASSQSFCDGATVADLDATGEAGAILSWYASATGGTALADAAVLATGTYYVEQDLGDCPSDRTAVTVTVNSVTAQEIQDFSMCDMYVLQSLNAGNNYYTGPGGTGTMLSMGDIITTTQEIYIYAESGTTPNCTDETSFTITIIDSPEITSPGDQTVCTEYELPVLAEGNYYTGPSGTGTMLTAGDMITSNQTIYIYATTETFPACPSEEAFDVTITSVSPTADAVQNLCEGSTVFNLMAMGATGATLNWYTTETGGTALDANDLLTSGTYYVEQTLDGCTSDRTEVTVNISPLSNPIVEDQEFCGSVIVGTIDVTFVDANQGFFIALVYENETGGEPLNVNSVITESGTYYVSQSNGFCESDRVEVEITIKDVPNAPTGDAIQQFDAGATVADLEVTAEAGATVTWYVMNAAMQLVEIESTTALIDGGEYYVTQTIDGCESEPFMVTANENLSSATFTGSSFKIYPNPVDNMFTISGNETIAEVRVVNLLGQEVMSKQFNSEEVTVNIEQLPQGTYIAQIATVSGATSSYKIMKK</sequence>
<keyword evidence="6" id="KW-1185">Reference proteome</keyword>
<accession>A0ABQ1K6H4</accession>
<dbReference type="NCBIfam" id="TIGR04183">
    <property type="entry name" value="Por_Secre_tail"/>
    <property type="match status" value="1"/>
</dbReference>
<gene>
    <name evidence="5" type="ORF">GCM10007424_26390</name>
</gene>
<dbReference type="InterPro" id="IPR026444">
    <property type="entry name" value="Secre_tail"/>
</dbReference>
<dbReference type="Proteomes" id="UP000615760">
    <property type="component" value="Unassembled WGS sequence"/>
</dbReference>
<reference evidence="6" key="1">
    <citation type="journal article" date="2019" name="Int. J. Syst. Evol. Microbiol.">
        <title>The Global Catalogue of Microorganisms (GCM) 10K type strain sequencing project: providing services to taxonomists for standard genome sequencing and annotation.</title>
        <authorList>
            <consortium name="The Broad Institute Genomics Platform"/>
            <consortium name="The Broad Institute Genome Sequencing Center for Infectious Disease"/>
            <person name="Wu L."/>
            <person name="Ma J."/>
        </authorList>
    </citation>
    <scope>NUCLEOTIDE SEQUENCE [LARGE SCALE GENOMIC DNA]</scope>
    <source>
        <strain evidence="6">CGMCC 1.15461</strain>
    </source>
</reference>
<evidence type="ECO:0000259" key="3">
    <source>
        <dbReference type="Pfam" id="PF18962"/>
    </source>
</evidence>
<evidence type="ECO:0000256" key="1">
    <source>
        <dbReference type="ARBA" id="ARBA00022729"/>
    </source>
</evidence>
<protein>
    <recommendedName>
        <fullName evidence="7">T9SS type A sorting domain-containing protein</fullName>
    </recommendedName>
</protein>
<feature type="domain" description="Ig-like" evidence="4">
    <location>
        <begin position="176"/>
        <end position="249"/>
    </location>
</feature>